<dbReference type="UniPathway" id="UPA00132"/>
<name>A0A2V0PQA4_9CHLO</name>
<evidence type="ECO:0000259" key="6">
    <source>
        <dbReference type="PROSITE" id="PS51387"/>
    </source>
</evidence>
<evidence type="ECO:0000313" key="7">
    <source>
        <dbReference type="EMBL" id="GBF99677.1"/>
    </source>
</evidence>
<dbReference type="NCBIfam" id="TIGR01676">
    <property type="entry name" value="GLDHase"/>
    <property type="match status" value="1"/>
</dbReference>
<dbReference type="AlphaFoldDB" id="A0A2V0PQA4"/>
<dbReference type="GO" id="GO:0016633">
    <property type="term" value="F:galactonolactone dehydrogenase activity"/>
    <property type="evidence" value="ECO:0007669"/>
    <property type="project" value="InterPro"/>
</dbReference>
<dbReference type="PANTHER" id="PTHR43762:SF1">
    <property type="entry name" value="D-ARABINONO-1,4-LACTONE OXIDASE"/>
    <property type="match status" value="1"/>
</dbReference>
<dbReference type="EMBL" id="BDRX01000168">
    <property type="protein sequence ID" value="GBF99677.1"/>
    <property type="molecule type" value="Genomic_DNA"/>
</dbReference>
<dbReference type="SUPFAM" id="SSF56176">
    <property type="entry name" value="FAD-binding/transporter-associated domain-like"/>
    <property type="match status" value="1"/>
</dbReference>
<comment type="pathway">
    <text evidence="2">Cofactor biosynthesis; L-ascorbate biosynthesis.</text>
</comment>
<evidence type="ECO:0000256" key="5">
    <source>
        <dbReference type="SAM" id="Phobius"/>
    </source>
</evidence>
<sequence length="637" mass="66891">MQRASRAAQLLRAAWLRPQPAAAPQQPWRPRAAAGRRQQWRGLAGDAQAAAAEGAGRVKPGGKDIEYQSPARQTFGRVMGLVLPVSMGGVLAWGFLAPDDDVAAKSPHQVPSRGETVVNWSGTHSVQPKAFYSPESEEDVKAIVADCHAKGRKLRVTGSALSPNGASFGDDGMMSMALLDKVLWVDEGTGQVRVQAGARVQSVADALKPHGLTLANFASIREQQIGGFTQVSAHGTGAGIPPVDEQVVSLRLVTPGKGVLDLSADNDPALFRLARVSLGLLGVVTEVTLQAVPLARLVEKTFTATREEVAKNHAKWLRSNRHLRYMWLPYTDTVVVVQVNPAASDRAANAAAEEARRGAEAAAAAAAAAAAGGGGGEGGDAAAAMRALLAAAVGPDKAAGAAGLTAFELRDVLLALAPLDRGWVARVNAAEAEYWKRSAGVRVGHPDEILGFDCGGQQWVLEVAFPVGSLSKIGGWGGGTPKDIAYMRDLLAELEAAGVAAPCPIEQRWSAASSSPLSPAAATKGAAPDEVHSWVGVIMYLPSDDEAQRAEITKAFKQYGALVEEKLMPRYGASWHWAKIEPPSPDDGAGDAAGRLDRMRAALAARFPLERLRAARRELDPKNVLGSGMFDSLLGAP</sequence>
<dbReference type="STRING" id="307507.A0A2V0PQA4"/>
<accession>A0A2V0PQA4</accession>
<evidence type="ECO:0000256" key="2">
    <source>
        <dbReference type="ARBA" id="ARBA00005147"/>
    </source>
</evidence>
<dbReference type="InterPro" id="IPR016167">
    <property type="entry name" value="FAD-bd_PCMH_sub1"/>
</dbReference>
<dbReference type="InterPro" id="IPR036318">
    <property type="entry name" value="FAD-bd_PCMH-like_sf"/>
</dbReference>
<dbReference type="GO" id="GO:0003885">
    <property type="term" value="F:D-arabinono-1,4-lactone oxidase activity"/>
    <property type="evidence" value="ECO:0007669"/>
    <property type="project" value="InterPro"/>
</dbReference>
<dbReference type="InterPro" id="IPR016166">
    <property type="entry name" value="FAD-bd_PCMH"/>
</dbReference>
<dbReference type="GO" id="GO:0016020">
    <property type="term" value="C:membrane"/>
    <property type="evidence" value="ECO:0007669"/>
    <property type="project" value="InterPro"/>
</dbReference>
<keyword evidence="5" id="KW-0812">Transmembrane</keyword>
<feature type="domain" description="FAD-binding PCMH-type" evidence="6">
    <location>
        <begin position="124"/>
        <end position="294"/>
    </location>
</feature>
<dbReference type="GO" id="GO:0019853">
    <property type="term" value="P:L-ascorbic acid biosynthetic process"/>
    <property type="evidence" value="ECO:0007669"/>
    <property type="project" value="UniProtKB-UniPathway"/>
</dbReference>
<dbReference type="Gene3D" id="3.30.465.10">
    <property type="match status" value="1"/>
</dbReference>
<evidence type="ECO:0000256" key="3">
    <source>
        <dbReference type="ARBA" id="ARBA00023002"/>
    </source>
</evidence>
<dbReference type="InterPro" id="IPR010031">
    <property type="entry name" value="FAD_lactone_oxidase-like"/>
</dbReference>
<reference evidence="7 8" key="1">
    <citation type="journal article" date="2018" name="Sci. Rep.">
        <title>Raphidocelis subcapitata (=Pseudokirchneriella subcapitata) provides an insight into genome evolution and environmental adaptations in the Sphaeropleales.</title>
        <authorList>
            <person name="Suzuki S."/>
            <person name="Yamaguchi H."/>
            <person name="Nakajima N."/>
            <person name="Kawachi M."/>
        </authorList>
    </citation>
    <scope>NUCLEOTIDE SEQUENCE [LARGE SCALE GENOMIC DNA]</scope>
    <source>
        <strain evidence="7 8">NIES-35</strain>
    </source>
</reference>
<feature type="region of interest" description="Disordered" evidence="4">
    <location>
        <begin position="18"/>
        <end position="37"/>
    </location>
</feature>
<dbReference type="InterPro" id="IPR007173">
    <property type="entry name" value="ALO_C"/>
</dbReference>
<evidence type="ECO:0000256" key="1">
    <source>
        <dbReference type="ARBA" id="ARBA00001974"/>
    </source>
</evidence>
<protein>
    <submittedName>
        <fullName evidence="7">L-galactono-1,4-lactone dehydrogenase</fullName>
    </submittedName>
</protein>
<organism evidence="7 8">
    <name type="scientific">Raphidocelis subcapitata</name>
    <dbReference type="NCBI Taxonomy" id="307507"/>
    <lineage>
        <taxon>Eukaryota</taxon>
        <taxon>Viridiplantae</taxon>
        <taxon>Chlorophyta</taxon>
        <taxon>core chlorophytes</taxon>
        <taxon>Chlorophyceae</taxon>
        <taxon>CS clade</taxon>
        <taxon>Sphaeropleales</taxon>
        <taxon>Selenastraceae</taxon>
        <taxon>Raphidocelis</taxon>
    </lineage>
</organism>
<proteinExistence type="predicted"/>
<dbReference type="PANTHER" id="PTHR43762">
    <property type="entry name" value="L-GULONOLACTONE OXIDASE"/>
    <property type="match status" value="1"/>
</dbReference>
<comment type="cofactor">
    <cofactor evidence="1">
        <name>FAD</name>
        <dbReference type="ChEBI" id="CHEBI:57692"/>
    </cofactor>
</comment>
<dbReference type="Proteomes" id="UP000247498">
    <property type="component" value="Unassembled WGS sequence"/>
</dbReference>
<dbReference type="FunCoup" id="A0A2V0PQA4">
    <property type="interactions" value="700"/>
</dbReference>
<gene>
    <name evidence="7" type="ORF">Rsub_12371</name>
</gene>
<dbReference type="InParanoid" id="A0A2V0PQA4"/>
<evidence type="ECO:0000256" key="4">
    <source>
        <dbReference type="SAM" id="MobiDB-lite"/>
    </source>
</evidence>
<comment type="caution">
    <text evidence="7">The sequence shown here is derived from an EMBL/GenBank/DDBJ whole genome shotgun (WGS) entry which is preliminary data.</text>
</comment>
<dbReference type="InterPro" id="IPR016169">
    <property type="entry name" value="FAD-bd_PCMH_sub2"/>
</dbReference>
<feature type="transmembrane region" description="Helical" evidence="5">
    <location>
        <begin position="78"/>
        <end position="96"/>
    </location>
</feature>
<keyword evidence="3" id="KW-0560">Oxidoreductase</keyword>
<dbReference type="InterPro" id="IPR010029">
    <property type="entry name" value="GL_DH"/>
</dbReference>
<dbReference type="PIRSF" id="PIRSF000136">
    <property type="entry name" value="LGO_GLO"/>
    <property type="match status" value="1"/>
</dbReference>
<dbReference type="Pfam" id="PF04030">
    <property type="entry name" value="ALO"/>
    <property type="match status" value="2"/>
</dbReference>
<dbReference type="Pfam" id="PF01565">
    <property type="entry name" value="FAD_binding_4"/>
    <property type="match status" value="1"/>
</dbReference>
<evidence type="ECO:0000313" key="8">
    <source>
        <dbReference type="Proteomes" id="UP000247498"/>
    </source>
</evidence>
<dbReference type="PROSITE" id="PS51387">
    <property type="entry name" value="FAD_PCMH"/>
    <property type="match status" value="1"/>
</dbReference>
<keyword evidence="5" id="KW-1133">Transmembrane helix</keyword>
<dbReference type="GO" id="GO:0071949">
    <property type="term" value="F:FAD binding"/>
    <property type="evidence" value="ECO:0007669"/>
    <property type="project" value="InterPro"/>
</dbReference>
<keyword evidence="5" id="KW-0472">Membrane</keyword>
<dbReference type="Gene3D" id="3.30.43.10">
    <property type="entry name" value="Uridine Diphospho-n-acetylenolpyruvylglucosamine Reductase, domain 2"/>
    <property type="match status" value="1"/>
</dbReference>
<dbReference type="InterPro" id="IPR006094">
    <property type="entry name" value="Oxid_FAD_bind_N"/>
</dbReference>
<keyword evidence="8" id="KW-1185">Reference proteome</keyword>
<dbReference type="OrthoDB" id="610608at2759"/>